<keyword evidence="1" id="KW-0175">Coiled coil</keyword>
<dbReference type="Proteomes" id="UP000886742">
    <property type="component" value="Unassembled WGS sequence"/>
</dbReference>
<reference evidence="2" key="2">
    <citation type="journal article" date="2021" name="PeerJ">
        <title>Extensive microbial diversity within the chicken gut microbiome revealed by metagenomics and culture.</title>
        <authorList>
            <person name="Gilroy R."/>
            <person name="Ravi A."/>
            <person name="Getino M."/>
            <person name="Pursley I."/>
            <person name="Horton D.L."/>
            <person name="Alikhan N.F."/>
            <person name="Baker D."/>
            <person name="Gharbi K."/>
            <person name="Hall N."/>
            <person name="Watson M."/>
            <person name="Adriaenssens E.M."/>
            <person name="Foster-Nyarko E."/>
            <person name="Jarju S."/>
            <person name="Secka A."/>
            <person name="Antonio M."/>
            <person name="Oren A."/>
            <person name="Chaudhuri R.R."/>
            <person name="La Ragione R."/>
            <person name="Hildebrand F."/>
            <person name="Pallen M.J."/>
        </authorList>
    </citation>
    <scope>NUCLEOTIDE SEQUENCE</scope>
    <source>
        <strain evidence="2">ChiGjej3B3-5194</strain>
    </source>
</reference>
<evidence type="ECO:0000256" key="1">
    <source>
        <dbReference type="SAM" id="Coils"/>
    </source>
</evidence>
<proteinExistence type="predicted"/>
<reference evidence="2" key="1">
    <citation type="submission" date="2020-10" db="EMBL/GenBank/DDBJ databases">
        <authorList>
            <person name="Gilroy R."/>
        </authorList>
    </citation>
    <scope>NUCLEOTIDE SEQUENCE</scope>
    <source>
        <strain evidence="2">ChiGjej3B3-5194</strain>
    </source>
</reference>
<dbReference type="Gene3D" id="1.20.5.340">
    <property type="match status" value="1"/>
</dbReference>
<organism evidence="2 3">
    <name type="scientific">Candidatus Enterousia intestinigallinarum</name>
    <dbReference type="NCBI Taxonomy" id="2840790"/>
    <lineage>
        <taxon>Bacteria</taxon>
        <taxon>Pseudomonadati</taxon>
        <taxon>Pseudomonadota</taxon>
        <taxon>Alphaproteobacteria</taxon>
        <taxon>Candidatus Enterousia</taxon>
    </lineage>
</organism>
<dbReference type="EMBL" id="DVJI01000008">
    <property type="protein sequence ID" value="HIS70640.1"/>
    <property type="molecule type" value="Genomic_DNA"/>
</dbReference>
<comment type="caution">
    <text evidence="2">The sequence shown here is derived from an EMBL/GenBank/DDBJ whole genome shotgun (WGS) entry which is preliminary data.</text>
</comment>
<accession>A0A9D1FFI5</accession>
<dbReference type="AlphaFoldDB" id="A0A9D1FFI5"/>
<gene>
    <name evidence="2" type="ORF">IAD02_01475</name>
</gene>
<protein>
    <submittedName>
        <fullName evidence="2">Uncharacterized protein</fullName>
    </submittedName>
</protein>
<evidence type="ECO:0000313" key="3">
    <source>
        <dbReference type="Proteomes" id="UP000886742"/>
    </source>
</evidence>
<evidence type="ECO:0000313" key="2">
    <source>
        <dbReference type="EMBL" id="HIS70640.1"/>
    </source>
</evidence>
<feature type="coiled-coil region" evidence="1">
    <location>
        <begin position="62"/>
        <end position="89"/>
    </location>
</feature>
<sequence length="175" mass="20443">MKNKATPDLFDLLKSLVDHRAKKLRYRVQDVNGMEKRISELQSQIYNLQQFISNNRYDRADTREAESEIAGLESEISSLTQQIAAAKSARAELHSATRFYQIYDEAIKPKPINTRTVDSIPYVYVENDWLDDTLDSLRITLDNRKYVSPELYEQSLQDYQDLMTRCIRNGEERQG</sequence>
<name>A0A9D1FFI5_9PROT</name>